<gene>
    <name evidence="6" type="ORF">MONBRDRAFT_6196</name>
</gene>
<dbReference type="PROSITE" id="PS00108">
    <property type="entry name" value="PROTEIN_KINASE_ST"/>
    <property type="match status" value="1"/>
</dbReference>
<dbReference type="InterPro" id="IPR017441">
    <property type="entry name" value="Protein_kinase_ATP_BS"/>
</dbReference>
<dbReference type="Gene3D" id="1.10.510.10">
    <property type="entry name" value="Transferase(Phosphotransferase) domain 1"/>
    <property type="match status" value="2"/>
</dbReference>
<dbReference type="InterPro" id="IPR008271">
    <property type="entry name" value="Ser/Thr_kinase_AS"/>
</dbReference>
<feature type="region of interest" description="Disordered" evidence="4">
    <location>
        <begin position="318"/>
        <end position="373"/>
    </location>
</feature>
<dbReference type="RefSeq" id="XP_001743601.1">
    <property type="nucleotide sequence ID" value="XM_001743549.1"/>
</dbReference>
<name>A9UT42_MONBE</name>
<dbReference type="KEGG" id="mbr:MONBRDRAFT_6196"/>
<dbReference type="PROSITE" id="PS50011">
    <property type="entry name" value="PROTEIN_KINASE_DOM"/>
    <property type="match status" value="1"/>
</dbReference>
<keyword evidence="7" id="KW-1185">Reference proteome</keyword>
<feature type="region of interest" description="Disordered" evidence="4">
    <location>
        <begin position="612"/>
        <end position="639"/>
    </location>
</feature>
<feature type="domain" description="Protein kinase" evidence="5">
    <location>
        <begin position="395"/>
        <end position="770"/>
    </location>
</feature>
<feature type="region of interest" description="Disordered" evidence="4">
    <location>
        <begin position="158"/>
        <end position="206"/>
    </location>
</feature>
<dbReference type="eggNOG" id="KOG0600">
    <property type="taxonomic scope" value="Eukaryota"/>
</dbReference>
<dbReference type="GO" id="GO:0005524">
    <property type="term" value="F:ATP binding"/>
    <property type="evidence" value="ECO:0007669"/>
    <property type="project" value="UniProtKB-UniRule"/>
</dbReference>
<dbReference type="SMART" id="SM00220">
    <property type="entry name" value="S_TKc"/>
    <property type="match status" value="1"/>
</dbReference>
<feature type="compositionally biased region" description="Low complexity" evidence="4">
    <location>
        <begin position="11"/>
        <end position="27"/>
    </location>
</feature>
<feature type="binding site" evidence="3">
    <location>
        <position position="422"/>
    </location>
    <ligand>
        <name>ATP</name>
        <dbReference type="ChEBI" id="CHEBI:30616"/>
    </ligand>
</feature>
<dbReference type="SUPFAM" id="SSF56112">
    <property type="entry name" value="Protein kinase-like (PK-like)"/>
    <property type="match status" value="1"/>
</dbReference>
<keyword evidence="2 3" id="KW-0067">ATP-binding</keyword>
<evidence type="ECO:0000256" key="1">
    <source>
        <dbReference type="ARBA" id="ARBA00022741"/>
    </source>
</evidence>
<dbReference type="PROSITE" id="PS00107">
    <property type="entry name" value="PROTEIN_KINASE_ATP"/>
    <property type="match status" value="1"/>
</dbReference>
<evidence type="ECO:0000313" key="7">
    <source>
        <dbReference type="Proteomes" id="UP000001357"/>
    </source>
</evidence>
<dbReference type="AlphaFoldDB" id="A9UT42"/>
<dbReference type="InterPro" id="IPR011009">
    <property type="entry name" value="Kinase-like_dom_sf"/>
</dbReference>
<dbReference type="Proteomes" id="UP000001357">
    <property type="component" value="Unassembled WGS sequence"/>
</dbReference>
<protein>
    <recommendedName>
        <fullName evidence="5">Protein kinase domain-containing protein</fullName>
    </recommendedName>
</protein>
<dbReference type="GeneID" id="5889287"/>
<dbReference type="InParanoid" id="A9UT42"/>
<evidence type="ECO:0000259" key="5">
    <source>
        <dbReference type="PROSITE" id="PS50011"/>
    </source>
</evidence>
<dbReference type="InterPro" id="IPR051681">
    <property type="entry name" value="Ser/Thr_Kinases-Pseudokinases"/>
</dbReference>
<feature type="region of interest" description="Disordered" evidence="4">
    <location>
        <begin position="1"/>
        <end position="50"/>
    </location>
</feature>
<proteinExistence type="predicted"/>
<sequence length="778" mass="83344">MAATGGSGVGSEPAMAPPHHSSPEASPGRGPFERSDTPPQTNWPSSRERTLSDNSTIVLLALEAIWARAQQLHHELLDYQHQQQQTHEGHSVFWTPHPNRSALLSEIDELETAAVELEPAKELGPLRAEGVQIQLDIFRLCTSCREELAMPLEPVLDEDAPADSATPQAASLTHAPAQPESPHVGVDQASPASSTPLLVHQREPPSSLRAGFEAAPNMLRSESSSGPVAPRRSIHANLASGFVQAILEKQFADGESHAAFSTLARHLADAWARIRHLPLARVAHDLEEVNVRTLADLATLSSSQLQSLVTSFGMGGSAASSASSVPNEPVHPDTGASSHPGPASHTRTDTPSTAARSGQRADGPATSTRSVSSGGASAFLHARLLSLLDRGVVQCLPHQILGNGRFGYVYRCEVNNQPAALKMVQVGTEASAFPATMRVVEEAKHLMALRHPNILGYLDVFGHQVPMGGGNFVCILMELCDLGTLADAVFEGRIDFGGMVDAIRQIAAALAYAHGQGVVHADIKLENVLVRRGPERDVVKVGDWGIARREPLSICAPPLHNVTEETLLSDTERALFTYDHAALLPEPSRGDTPVSLLSASDRALAAAATAARTRTQASRIDSHGPGRDAGAAQGHGHPLSTPRGTVCYQPPEAFDFQLFHEGFRWACDIWGLGCVLYETVTQNCLPLGQGFIGQLAARADEAPWLALRAQLLQHFALAVQHAECRDPTIGRDTVRLCKQQLGVLLTQMWAEDCRLRPPAADILAQLPSRFQLRVAPPA</sequence>
<dbReference type="CDD" id="cd00180">
    <property type="entry name" value="PKc"/>
    <property type="match status" value="1"/>
</dbReference>
<accession>A9UT42</accession>
<evidence type="ECO:0000313" key="6">
    <source>
        <dbReference type="EMBL" id="EDQ91179.1"/>
    </source>
</evidence>
<dbReference type="PANTHER" id="PTHR44329">
    <property type="entry name" value="SERINE/THREONINE-PROTEIN KINASE TNNI3K-RELATED"/>
    <property type="match status" value="1"/>
</dbReference>
<dbReference type="GO" id="GO:0004674">
    <property type="term" value="F:protein serine/threonine kinase activity"/>
    <property type="evidence" value="ECO:0000318"/>
    <property type="project" value="GO_Central"/>
</dbReference>
<dbReference type="GO" id="GO:0005634">
    <property type="term" value="C:nucleus"/>
    <property type="evidence" value="ECO:0000318"/>
    <property type="project" value="GO_Central"/>
</dbReference>
<dbReference type="EMBL" id="CH991545">
    <property type="protein sequence ID" value="EDQ91179.1"/>
    <property type="molecule type" value="Genomic_DNA"/>
</dbReference>
<reference evidence="6 7" key="1">
    <citation type="journal article" date="2008" name="Nature">
        <title>The genome of the choanoflagellate Monosiga brevicollis and the origin of metazoans.</title>
        <authorList>
            <consortium name="JGI Sequencing"/>
            <person name="King N."/>
            <person name="Westbrook M.J."/>
            <person name="Young S.L."/>
            <person name="Kuo A."/>
            <person name="Abedin M."/>
            <person name="Chapman J."/>
            <person name="Fairclough S."/>
            <person name="Hellsten U."/>
            <person name="Isogai Y."/>
            <person name="Letunic I."/>
            <person name="Marr M."/>
            <person name="Pincus D."/>
            <person name="Putnam N."/>
            <person name="Rokas A."/>
            <person name="Wright K.J."/>
            <person name="Zuzow R."/>
            <person name="Dirks W."/>
            <person name="Good M."/>
            <person name="Goodstein D."/>
            <person name="Lemons D."/>
            <person name="Li W."/>
            <person name="Lyons J.B."/>
            <person name="Morris A."/>
            <person name="Nichols S."/>
            <person name="Richter D.J."/>
            <person name="Salamov A."/>
            <person name="Bork P."/>
            <person name="Lim W.A."/>
            <person name="Manning G."/>
            <person name="Miller W.T."/>
            <person name="McGinnis W."/>
            <person name="Shapiro H."/>
            <person name="Tjian R."/>
            <person name="Grigoriev I.V."/>
            <person name="Rokhsar D."/>
        </authorList>
    </citation>
    <scope>NUCLEOTIDE SEQUENCE [LARGE SCALE GENOMIC DNA]</scope>
    <source>
        <strain evidence="7">MX1 / ATCC 50154</strain>
    </source>
</reference>
<evidence type="ECO:0000256" key="2">
    <source>
        <dbReference type="ARBA" id="ARBA00022840"/>
    </source>
</evidence>
<dbReference type="STRING" id="81824.A9UT42"/>
<evidence type="ECO:0000256" key="4">
    <source>
        <dbReference type="SAM" id="MobiDB-lite"/>
    </source>
</evidence>
<dbReference type="PANTHER" id="PTHR44329:SF214">
    <property type="entry name" value="PROTEIN KINASE DOMAIN-CONTAINING PROTEIN"/>
    <property type="match status" value="1"/>
</dbReference>
<keyword evidence="1 3" id="KW-0547">Nucleotide-binding</keyword>
<dbReference type="Pfam" id="PF00069">
    <property type="entry name" value="Pkinase"/>
    <property type="match status" value="1"/>
</dbReference>
<dbReference type="InterPro" id="IPR000719">
    <property type="entry name" value="Prot_kinase_dom"/>
</dbReference>
<evidence type="ECO:0000256" key="3">
    <source>
        <dbReference type="PROSITE-ProRule" id="PRU10141"/>
    </source>
</evidence>
<organism evidence="6 7">
    <name type="scientific">Monosiga brevicollis</name>
    <name type="common">Choanoflagellate</name>
    <dbReference type="NCBI Taxonomy" id="81824"/>
    <lineage>
        <taxon>Eukaryota</taxon>
        <taxon>Choanoflagellata</taxon>
        <taxon>Craspedida</taxon>
        <taxon>Salpingoecidae</taxon>
        <taxon>Monosiga</taxon>
    </lineage>
</organism>